<dbReference type="Proteomes" id="UP000824219">
    <property type="component" value="Linkage Group LG07"/>
</dbReference>
<reference evidence="2 3" key="1">
    <citation type="submission" date="2021-06" db="EMBL/GenBank/DDBJ databases">
        <title>Chromosome-level genome assembly of the red-tail catfish (Hemibagrus wyckioides).</title>
        <authorList>
            <person name="Shao F."/>
        </authorList>
    </citation>
    <scope>NUCLEOTIDE SEQUENCE [LARGE SCALE GENOMIC DNA]</scope>
    <source>
        <strain evidence="2">EC202008001</strain>
        <tissue evidence="2">Blood</tissue>
    </source>
</reference>
<name>A0A9D3NYZ5_9TELE</name>
<protein>
    <submittedName>
        <fullName evidence="2">Uncharacterized protein</fullName>
    </submittedName>
</protein>
<evidence type="ECO:0000313" key="2">
    <source>
        <dbReference type="EMBL" id="KAG7329878.1"/>
    </source>
</evidence>
<keyword evidence="3" id="KW-1185">Reference proteome</keyword>
<comment type="caution">
    <text evidence="2">The sequence shown here is derived from an EMBL/GenBank/DDBJ whole genome shotgun (WGS) entry which is preliminary data.</text>
</comment>
<dbReference type="AlphaFoldDB" id="A0A9D3NYZ5"/>
<accession>A0A9D3NYZ5</accession>
<proteinExistence type="predicted"/>
<evidence type="ECO:0000313" key="3">
    <source>
        <dbReference type="Proteomes" id="UP000824219"/>
    </source>
</evidence>
<evidence type="ECO:0000256" key="1">
    <source>
        <dbReference type="SAM" id="MobiDB-lite"/>
    </source>
</evidence>
<organism evidence="2 3">
    <name type="scientific">Hemibagrus wyckioides</name>
    <dbReference type="NCBI Taxonomy" id="337641"/>
    <lineage>
        <taxon>Eukaryota</taxon>
        <taxon>Metazoa</taxon>
        <taxon>Chordata</taxon>
        <taxon>Craniata</taxon>
        <taxon>Vertebrata</taxon>
        <taxon>Euteleostomi</taxon>
        <taxon>Actinopterygii</taxon>
        <taxon>Neopterygii</taxon>
        <taxon>Teleostei</taxon>
        <taxon>Ostariophysi</taxon>
        <taxon>Siluriformes</taxon>
        <taxon>Bagridae</taxon>
        <taxon>Hemibagrus</taxon>
    </lineage>
</organism>
<dbReference type="EMBL" id="JAHKSW010000007">
    <property type="protein sequence ID" value="KAG7329878.1"/>
    <property type="molecule type" value="Genomic_DNA"/>
</dbReference>
<sequence>MSMGGDHQPAHVVQLKHYVRVELREDTPAKEKTRFGWDWTVLRNLRDFGGITQGIPGMVLLVECGAPKVCSLCGSEKYLYWCCPSMARTFASLFVEEFLTTDSPQEEEQDGERLTQQDTELAEEGEPAVPRLVPYVMNLVPPES</sequence>
<dbReference type="OrthoDB" id="8959129at2759"/>
<feature type="region of interest" description="Disordered" evidence="1">
    <location>
        <begin position="101"/>
        <end position="128"/>
    </location>
</feature>
<gene>
    <name evidence="2" type="ORF">KOW79_006100</name>
</gene>